<protein>
    <recommendedName>
        <fullName evidence="8">Auxin response factor</fullName>
    </recommendedName>
</protein>
<keyword evidence="5 8" id="KW-0804">Transcription</keyword>
<dbReference type="CDD" id="cd10017">
    <property type="entry name" value="B3_DNA"/>
    <property type="match status" value="1"/>
</dbReference>
<evidence type="ECO:0000256" key="7">
    <source>
        <dbReference type="ARBA" id="ARBA00023294"/>
    </source>
</evidence>
<organism evidence="11 12">
    <name type="scientific">Cicer arietinum</name>
    <name type="common">Chickpea</name>
    <name type="synonym">Garbanzo</name>
    <dbReference type="NCBI Taxonomy" id="3827"/>
    <lineage>
        <taxon>Eukaryota</taxon>
        <taxon>Viridiplantae</taxon>
        <taxon>Streptophyta</taxon>
        <taxon>Embryophyta</taxon>
        <taxon>Tracheophyta</taxon>
        <taxon>Spermatophyta</taxon>
        <taxon>Magnoliopsida</taxon>
        <taxon>eudicotyledons</taxon>
        <taxon>Gunneridae</taxon>
        <taxon>Pentapetalae</taxon>
        <taxon>rosids</taxon>
        <taxon>fabids</taxon>
        <taxon>Fabales</taxon>
        <taxon>Fabaceae</taxon>
        <taxon>Papilionoideae</taxon>
        <taxon>50 kb inversion clade</taxon>
        <taxon>NPAAA clade</taxon>
        <taxon>Hologalegina</taxon>
        <taxon>IRL clade</taxon>
        <taxon>Cicereae</taxon>
        <taxon>Cicer</taxon>
    </lineage>
</organism>
<reference evidence="11" key="1">
    <citation type="journal article" date="2013" name="Nat. Biotechnol.">
        <title>Draft genome sequence of chickpea (Cicer arietinum) provides a resource for trait improvement.</title>
        <authorList>
            <person name="Varshney R.K."/>
            <person name="Song C."/>
            <person name="Saxena R.K."/>
            <person name="Azam S."/>
            <person name="Yu S."/>
            <person name="Sharpe A.G."/>
            <person name="Cannon S."/>
            <person name="Baek J."/>
            <person name="Rosen B.D."/>
            <person name="Tar'an B."/>
            <person name="Millan T."/>
            <person name="Zhang X."/>
            <person name="Ramsay L.D."/>
            <person name="Iwata A."/>
            <person name="Wang Y."/>
            <person name="Nelson W."/>
            <person name="Farmer A.D."/>
            <person name="Gaur P.M."/>
            <person name="Soderlund C."/>
            <person name="Penmetsa R.V."/>
            <person name="Xu C."/>
            <person name="Bharti A.K."/>
            <person name="He W."/>
            <person name="Winter P."/>
            <person name="Zhao S."/>
            <person name="Hane J.K."/>
            <person name="Carrasquilla-Garcia N."/>
            <person name="Condie J.A."/>
            <person name="Upadhyaya H.D."/>
            <person name="Luo M.C."/>
            <person name="Thudi M."/>
            <person name="Gowda C.L."/>
            <person name="Singh N.P."/>
            <person name="Lichtenzveig J."/>
            <person name="Gali K.K."/>
            <person name="Rubio J."/>
            <person name="Nadarajan N."/>
            <person name="Dolezel J."/>
            <person name="Bansal K.C."/>
            <person name="Xu X."/>
            <person name="Edwards D."/>
            <person name="Zhang G."/>
            <person name="Kahl G."/>
            <person name="Gil J."/>
            <person name="Singh K.B."/>
            <person name="Datta S.K."/>
            <person name="Jackson S.A."/>
            <person name="Wang J."/>
            <person name="Cook D.R."/>
        </authorList>
    </citation>
    <scope>NUCLEOTIDE SEQUENCE [LARGE SCALE GENOMIC DNA]</scope>
    <source>
        <strain evidence="11">cv. CDC Frontier</strain>
    </source>
</reference>
<evidence type="ECO:0000256" key="4">
    <source>
        <dbReference type="ARBA" id="ARBA00023125"/>
    </source>
</evidence>
<accession>A0A3Q7XQ20</accession>
<dbReference type="Pfam" id="PF06507">
    <property type="entry name" value="ARF_AD"/>
    <property type="match status" value="1"/>
</dbReference>
<evidence type="ECO:0000256" key="3">
    <source>
        <dbReference type="ARBA" id="ARBA00023015"/>
    </source>
</evidence>
<dbReference type="PANTHER" id="PTHR31384">
    <property type="entry name" value="AUXIN RESPONSE FACTOR 4-RELATED"/>
    <property type="match status" value="1"/>
</dbReference>
<dbReference type="SMART" id="SM01019">
    <property type="entry name" value="B3"/>
    <property type="match status" value="1"/>
</dbReference>
<dbReference type="Gene3D" id="2.30.30.1040">
    <property type="match status" value="1"/>
</dbReference>
<dbReference type="InterPro" id="IPR003340">
    <property type="entry name" value="B3_DNA-bd"/>
</dbReference>
<dbReference type="GO" id="GO:0005634">
    <property type="term" value="C:nucleus"/>
    <property type="evidence" value="ECO:0007669"/>
    <property type="project" value="UniProtKB-SubCell"/>
</dbReference>
<comment type="similarity">
    <text evidence="2 8">Belongs to the ARF family.</text>
</comment>
<dbReference type="InterPro" id="IPR044835">
    <property type="entry name" value="ARF_plant"/>
</dbReference>
<comment type="function">
    <text evidence="8">Auxin response factors (ARFs) are transcriptional factors that bind specifically to the DNA sequence 5'-TGTCTC-3' found in the auxin-responsive promoter elements (AuxREs).</text>
</comment>
<proteinExistence type="inferred from homology"/>
<keyword evidence="6 8" id="KW-0539">Nucleus</keyword>
<dbReference type="PaxDb" id="3827-XP_004499259.1"/>
<evidence type="ECO:0000256" key="9">
    <source>
        <dbReference type="SAM" id="MobiDB-lite"/>
    </source>
</evidence>
<keyword evidence="4 8" id="KW-0238">DNA-binding</keyword>
<name>A0A3Q7XQ20_CICAR</name>
<comment type="subcellular location">
    <subcellularLocation>
        <location evidence="1 8">Nucleus</location>
    </subcellularLocation>
</comment>
<dbReference type="AlphaFoldDB" id="A0A3Q7XQ20"/>
<dbReference type="GO" id="GO:0003677">
    <property type="term" value="F:DNA binding"/>
    <property type="evidence" value="ECO:0007669"/>
    <property type="project" value="UniProtKB-KW"/>
</dbReference>
<evidence type="ECO:0000313" key="12">
    <source>
        <dbReference type="RefSeq" id="XP_027189433.1"/>
    </source>
</evidence>
<evidence type="ECO:0000313" key="11">
    <source>
        <dbReference type="Proteomes" id="UP000087171"/>
    </source>
</evidence>
<feature type="compositionally biased region" description="Basic and acidic residues" evidence="9">
    <location>
        <begin position="374"/>
        <end position="385"/>
    </location>
</feature>
<comment type="subunit">
    <text evidence="8">Homodimers and heterodimers.</text>
</comment>
<evidence type="ECO:0000256" key="6">
    <source>
        <dbReference type="ARBA" id="ARBA00023242"/>
    </source>
</evidence>
<evidence type="ECO:0000256" key="1">
    <source>
        <dbReference type="ARBA" id="ARBA00004123"/>
    </source>
</evidence>
<dbReference type="RefSeq" id="XP_027189433.1">
    <property type="nucleotide sequence ID" value="XM_027333632.1"/>
</dbReference>
<gene>
    <name evidence="12" type="primary">LOC101489744</name>
</gene>
<dbReference type="InterPro" id="IPR010525">
    <property type="entry name" value="ARF_dom"/>
</dbReference>
<sequence length="460" mass="51940">MYMLLIISVTETLNSELWHACAGPLVSLPHVDSPVYYFPQGQIEQGAAPTTRIPNYPNLPSQLLCQVQNLTLHADKETEEIYAQMTLQPLHHDVFIEVNNLSPLPSVGLKANASKHLFCKTLTASDTSKRSGSLVVPQTATKDLFPPLDYTVQPTIQTLIFRDLHGNSWKFHHVYRGSPKRHVLGKCWSDFVKSKRLKAGDSVIFIRDEKSQLLVRVRYADSQHSSHPSSILFADNMHIDVLAAAANRSPWTVVYNPRACTSEFVIPLVKYNKALRTPELSIGLRFGMMFETEEFGTRRYLGTIVVELDVKERTNNDIGGVETLCSPLYQPELLEGVRACVQAIFEYKYSILQPKNCKSERKTKNKRQLNMSSKNKDSGSKYDESDTEYNRILDLAILKGICRDECYDFGRDNVESDSDDEIINNEENKEIVNLSNEDDNKKDDGTTKNGSKAVSTTSDH</sequence>
<dbReference type="Pfam" id="PF02362">
    <property type="entry name" value="B3"/>
    <property type="match status" value="1"/>
</dbReference>
<evidence type="ECO:0000256" key="5">
    <source>
        <dbReference type="ARBA" id="ARBA00023163"/>
    </source>
</evidence>
<keyword evidence="3 8" id="KW-0805">Transcription regulation</keyword>
<feature type="region of interest" description="Disordered" evidence="9">
    <location>
        <begin position="361"/>
        <end position="385"/>
    </location>
</feature>
<dbReference type="PROSITE" id="PS50863">
    <property type="entry name" value="B3"/>
    <property type="match status" value="1"/>
</dbReference>
<reference evidence="12" key="2">
    <citation type="submission" date="2025-08" db="UniProtKB">
        <authorList>
            <consortium name="RefSeq"/>
        </authorList>
    </citation>
    <scope>IDENTIFICATION</scope>
    <source>
        <tissue evidence="12">Etiolated seedlings</tissue>
    </source>
</reference>
<dbReference type="GO" id="GO:0009734">
    <property type="term" value="P:auxin-activated signaling pathway"/>
    <property type="evidence" value="ECO:0007669"/>
    <property type="project" value="UniProtKB-KW"/>
</dbReference>
<evidence type="ECO:0000256" key="2">
    <source>
        <dbReference type="ARBA" id="ARBA00007853"/>
    </source>
</evidence>
<evidence type="ECO:0000256" key="8">
    <source>
        <dbReference type="RuleBase" id="RU004561"/>
    </source>
</evidence>
<dbReference type="STRING" id="3827.A0A3Q7XQ20"/>
<dbReference type="GO" id="GO:0006355">
    <property type="term" value="P:regulation of DNA-templated transcription"/>
    <property type="evidence" value="ECO:0007669"/>
    <property type="project" value="InterPro"/>
</dbReference>
<dbReference type="Gene3D" id="2.40.330.10">
    <property type="entry name" value="DNA-binding pseudobarrel domain"/>
    <property type="match status" value="1"/>
</dbReference>
<dbReference type="Proteomes" id="UP000087171">
    <property type="component" value="Chromosome Ca4"/>
</dbReference>
<evidence type="ECO:0000259" key="10">
    <source>
        <dbReference type="PROSITE" id="PS50863"/>
    </source>
</evidence>
<dbReference type="SUPFAM" id="SSF101936">
    <property type="entry name" value="DNA-binding pseudobarrel domain"/>
    <property type="match status" value="1"/>
</dbReference>
<feature type="domain" description="TF-B3" evidence="10">
    <location>
        <begin position="119"/>
        <end position="221"/>
    </location>
</feature>
<keyword evidence="7 8" id="KW-0927">Auxin signaling pathway</keyword>
<dbReference type="InterPro" id="IPR015300">
    <property type="entry name" value="DNA-bd_pseudobarrel_sf"/>
</dbReference>
<dbReference type="PANTHER" id="PTHR31384:SF10">
    <property type="entry name" value="AUXIN RESPONSE FACTOR 5"/>
    <property type="match status" value="1"/>
</dbReference>
<dbReference type="OrthoDB" id="2016915at2759"/>
<feature type="region of interest" description="Disordered" evidence="9">
    <location>
        <begin position="417"/>
        <end position="460"/>
    </location>
</feature>
<keyword evidence="11" id="KW-1185">Reference proteome</keyword>